<evidence type="ECO:0000313" key="10">
    <source>
        <dbReference type="EMBL" id="ANS71547.1"/>
    </source>
</evidence>
<dbReference type="GO" id="GO:0003677">
    <property type="term" value="F:DNA binding"/>
    <property type="evidence" value="ECO:0007669"/>
    <property type="project" value="UniProtKB-KW"/>
</dbReference>
<dbReference type="EMBL" id="KT218627">
    <property type="protein sequence ID" value="ANS71547.1"/>
    <property type="molecule type" value="mRNA"/>
</dbReference>
<keyword evidence="4" id="KW-0805">Transcription regulation</keyword>
<feature type="domain" description="BZIP" evidence="9">
    <location>
        <begin position="136"/>
        <end position="199"/>
    </location>
</feature>
<name>A0A4Y1JSF1_LONJA</name>
<evidence type="ECO:0000256" key="2">
    <source>
        <dbReference type="ARBA" id="ARBA00004389"/>
    </source>
</evidence>
<feature type="region of interest" description="Disordered" evidence="8">
    <location>
        <begin position="108"/>
        <end position="151"/>
    </location>
</feature>
<dbReference type="CDD" id="cd14704">
    <property type="entry name" value="bZIP_HY5-like"/>
    <property type="match status" value="1"/>
</dbReference>
<dbReference type="InterPro" id="IPR046347">
    <property type="entry name" value="bZIP_sf"/>
</dbReference>
<feature type="region of interest" description="Disordered" evidence="8">
    <location>
        <begin position="32"/>
        <end position="57"/>
    </location>
</feature>
<evidence type="ECO:0000256" key="5">
    <source>
        <dbReference type="ARBA" id="ARBA00023125"/>
    </source>
</evidence>
<sequence length="310" mass="34909">MSGWHVGDDDIMDQIDLEYLFDSSPEDLNVELDPSLPSDTLHKPSLNESSNPSPDSVSLTIDEIEQWLMKDDGNGSYTADLNLPYHDFPNDFLLDVLLDSPVDCNGSGEVLDDAVRDKAKDDNNDDRGAEDIDDPISKKRRRQLRNRDAAVRSRERKKTYVRDLELKSKYFEGECKRLGMLLQFYLAENQALRHSLQNSKKAFDASMTKQESAVLLMESLLLGSLLWFLGIVMRLLVLPLALEAAPLEIVGNKKRGLKGAPSNSFFAVLESRSFMMVMGKRCKASRSKMKLIPFPYSISFGVASLCFVPF</sequence>
<reference evidence="10" key="1">
    <citation type="submission" date="2015-06" db="EMBL/GenBank/DDBJ databases">
        <title>Identification of bZIP genes from Lonicera japonica.</title>
        <authorList>
            <person name="Yuan Y."/>
            <person name="Yu S."/>
            <person name="Huang L."/>
        </authorList>
    </citation>
    <scope>NUCLEOTIDE SEQUENCE</scope>
</reference>
<evidence type="ECO:0000256" key="6">
    <source>
        <dbReference type="ARBA" id="ARBA00023163"/>
    </source>
</evidence>
<dbReference type="PANTHER" id="PTHR47416:SF8">
    <property type="entry name" value="BASIC-LEUCINE ZIPPER TRANSCRIPTION FACTOR E-RELATED"/>
    <property type="match status" value="1"/>
</dbReference>
<feature type="compositionally biased region" description="Basic and acidic residues" evidence="8">
    <location>
        <begin position="113"/>
        <end position="130"/>
    </location>
</feature>
<comment type="subcellular location">
    <subcellularLocation>
        <location evidence="2">Endoplasmic reticulum membrane</location>
        <topology evidence="2">Single-pass membrane protein</topology>
    </subcellularLocation>
    <subcellularLocation>
        <location evidence="1">Nucleus</location>
    </subcellularLocation>
</comment>
<comment type="similarity">
    <text evidence="3">Belongs to the bZIP family.</text>
</comment>
<evidence type="ECO:0000256" key="1">
    <source>
        <dbReference type="ARBA" id="ARBA00004123"/>
    </source>
</evidence>
<keyword evidence="7" id="KW-0539">Nucleus</keyword>
<dbReference type="GO" id="GO:0005634">
    <property type="term" value="C:nucleus"/>
    <property type="evidence" value="ECO:0007669"/>
    <property type="project" value="UniProtKB-SubCell"/>
</dbReference>
<dbReference type="PROSITE" id="PS50217">
    <property type="entry name" value="BZIP"/>
    <property type="match status" value="1"/>
</dbReference>
<dbReference type="PANTHER" id="PTHR47416">
    <property type="entry name" value="BASIC-LEUCINE ZIPPER TRANSCRIPTION FACTOR F-RELATED"/>
    <property type="match status" value="1"/>
</dbReference>
<feature type="compositionally biased region" description="Polar residues" evidence="8">
    <location>
        <begin position="46"/>
        <end position="57"/>
    </location>
</feature>
<dbReference type="GO" id="GO:0003700">
    <property type="term" value="F:DNA-binding transcription factor activity"/>
    <property type="evidence" value="ECO:0007669"/>
    <property type="project" value="InterPro"/>
</dbReference>
<dbReference type="Pfam" id="PF00170">
    <property type="entry name" value="bZIP_1"/>
    <property type="match status" value="1"/>
</dbReference>
<evidence type="ECO:0000256" key="7">
    <source>
        <dbReference type="ARBA" id="ARBA00023242"/>
    </source>
</evidence>
<dbReference type="SMART" id="SM00338">
    <property type="entry name" value="BRLZ"/>
    <property type="match status" value="1"/>
</dbReference>
<evidence type="ECO:0000259" key="9">
    <source>
        <dbReference type="PROSITE" id="PS50217"/>
    </source>
</evidence>
<evidence type="ECO:0000256" key="4">
    <source>
        <dbReference type="ARBA" id="ARBA00023015"/>
    </source>
</evidence>
<keyword evidence="5" id="KW-0238">DNA-binding</keyword>
<evidence type="ECO:0000256" key="3">
    <source>
        <dbReference type="ARBA" id="ARBA00007163"/>
    </source>
</evidence>
<evidence type="ECO:0000256" key="8">
    <source>
        <dbReference type="SAM" id="MobiDB-lite"/>
    </source>
</evidence>
<dbReference type="Gene3D" id="1.20.5.170">
    <property type="match status" value="1"/>
</dbReference>
<dbReference type="InterPro" id="IPR004827">
    <property type="entry name" value="bZIP"/>
</dbReference>
<protein>
    <submittedName>
        <fullName evidence="10">BZIP protein 3</fullName>
    </submittedName>
</protein>
<dbReference type="AlphaFoldDB" id="A0A4Y1JSF1"/>
<dbReference type="GO" id="GO:0005789">
    <property type="term" value="C:endoplasmic reticulum membrane"/>
    <property type="evidence" value="ECO:0007669"/>
    <property type="project" value="UniProtKB-SubCell"/>
</dbReference>
<dbReference type="PROSITE" id="PS00036">
    <property type="entry name" value="BZIP_BASIC"/>
    <property type="match status" value="1"/>
</dbReference>
<accession>A0A4Y1JSF1</accession>
<dbReference type="SUPFAM" id="SSF57959">
    <property type="entry name" value="Leucine zipper domain"/>
    <property type="match status" value="1"/>
</dbReference>
<organism evidence="10">
    <name type="scientific">Lonicera japonica</name>
    <name type="common">Japanese honeysuckle</name>
    <name type="synonym">Lonicera aureoreticulata</name>
    <dbReference type="NCBI Taxonomy" id="105884"/>
    <lineage>
        <taxon>Eukaryota</taxon>
        <taxon>Viridiplantae</taxon>
        <taxon>Streptophyta</taxon>
        <taxon>Embryophyta</taxon>
        <taxon>Tracheophyta</taxon>
        <taxon>Spermatophyta</taxon>
        <taxon>Magnoliopsida</taxon>
        <taxon>eudicotyledons</taxon>
        <taxon>Gunneridae</taxon>
        <taxon>Pentapetalae</taxon>
        <taxon>asterids</taxon>
        <taxon>campanulids</taxon>
        <taxon>Dipsacales</taxon>
        <taxon>Caprifoliaceae</taxon>
        <taxon>Lonicera</taxon>
    </lineage>
</organism>
<proteinExistence type="evidence at transcript level"/>
<keyword evidence="6" id="KW-0804">Transcription</keyword>